<dbReference type="Proteomes" id="UP000323164">
    <property type="component" value="Unassembled WGS sequence"/>
</dbReference>
<evidence type="ECO:0000256" key="4">
    <source>
        <dbReference type="ARBA" id="ARBA00022630"/>
    </source>
</evidence>
<evidence type="ECO:0000256" key="7">
    <source>
        <dbReference type="ARBA" id="ARBA00023033"/>
    </source>
</evidence>
<evidence type="ECO:0000256" key="3">
    <source>
        <dbReference type="ARBA" id="ARBA00005349"/>
    </source>
</evidence>
<comment type="cofactor">
    <cofactor evidence="1">
        <name>FAD</name>
        <dbReference type="ChEBI" id="CHEBI:57692"/>
    </cofactor>
</comment>
<dbReference type="GO" id="GO:0006744">
    <property type="term" value="P:ubiquinone biosynthetic process"/>
    <property type="evidence" value="ECO:0007669"/>
    <property type="project" value="UniProtKB-UniPathway"/>
</dbReference>
<evidence type="ECO:0000313" key="9">
    <source>
        <dbReference type="EMBL" id="TZF87135.1"/>
    </source>
</evidence>
<dbReference type="NCBIfam" id="NF004356">
    <property type="entry name" value="PRK05732.1"/>
    <property type="match status" value="1"/>
</dbReference>
<evidence type="ECO:0000256" key="1">
    <source>
        <dbReference type="ARBA" id="ARBA00001974"/>
    </source>
</evidence>
<evidence type="ECO:0000313" key="10">
    <source>
        <dbReference type="Proteomes" id="UP000323164"/>
    </source>
</evidence>
<comment type="pathway">
    <text evidence="2">Cofactor biosynthesis; ubiquinone biosynthesis.</text>
</comment>
<dbReference type="OrthoDB" id="9769565at2"/>
<keyword evidence="7" id="KW-0503">Monooxygenase</keyword>
<dbReference type="PRINTS" id="PR00420">
    <property type="entry name" value="RNGMNOXGNASE"/>
</dbReference>
<dbReference type="GO" id="GO:0071949">
    <property type="term" value="F:FAD binding"/>
    <property type="evidence" value="ECO:0007669"/>
    <property type="project" value="InterPro"/>
</dbReference>
<dbReference type="UniPathway" id="UPA00232"/>
<dbReference type="Gene3D" id="3.50.50.60">
    <property type="entry name" value="FAD/NAD(P)-binding domain"/>
    <property type="match status" value="2"/>
</dbReference>
<dbReference type="SUPFAM" id="SSF51905">
    <property type="entry name" value="FAD/NAD(P)-binding domain"/>
    <property type="match status" value="1"/>
</dbReference>
<evidence type="ECO:0000256" key="5">
    <source>
        <dbReference type="ARBA" id="ARBA00022827"/>
    </source>
</evidence>
<dbReference type="PANTHER" id="PTHR43876:SF8">
    <property type="entry name" value="2-OCTAPRENYL-6-METHOXYPHENOL HYDROXYLASE"/>
    <property type="match status" value="1"/>
</dbReference>
<dbReference type="EMBL" id="VTRV01000148">
    <property type="protein sequence ID" value="TZF87135.1"/>
    <property type="molecule type" value="Genomic_DNA"/>
</dbReference>
<proteinExistence type="inferred from homology"/>
<evidence type="ECO:0000259" key="8">
    <source>
        <dbReference type="Pfam" id="PF01494"/>
    </source>
</evidence>
<evidence type="ECO:0000256" key="6">
    <source>
        <dbReference type="ARBA" id="ARBA00023002"/>
    </source>
</evidence>
<name>A0A5D8YWL9_9GAMM</name>
<dbReference type="RefSeq" id="WP_149353491.1">
    <property type="nucleotide sequence ID" value="NZ_VTRV01000148.1"/>
</dbReference>
<dbReference type="GO" id="GO:0008681">
    <property type="term" value="F:2-octaprenyl-6-methoxyphenol hydroxylase activity"/>
    <property type="evidence" value="ECO:0007669"/>
    <property type="project" value="TreeGrafter"/>
</dbReference>
<comment type="caution">
    <text evidence="9">The sequence shown here is derived from an EMBL/GenBank/DDBJ whole genome shotgun (WGS) entry which is preliminary data.</text>
</comment>
<comment type="similarity">
    <text evidence="3">Belongs to the UbiH/COQ6 family.</text>
</comment>
<dbReference type="InterPro" id="IPR010971">
    <property type="entry name" value="UbiH/COQ6"/>
</dbReference>
<dbReference type="InterPro" id="IPR002938">
    <property type="entry name" value="FAD-bd"/>
</dbReference>
<keyword evidence="10" id="KW-1185">Reference proteome</keyword>
<accession>A0A5D8YWL9</accession>
<keyword evidence="6 9" id="KW-0560">Oxidoreductase</keyword>
<dbReference type="NCBIfam" id="TIGR01988">
    <property type="entry name" value="Ubi-OHases"/>
    <property type="match status" value="1"/>
</dbReference>
<dbReference type="InterPro" id="IPR051205">
    <property type="entry name" value="UbiH/COQ6_monooxygenase"/>
</dbReference>
<feature type="domain" description="FAD-binding" evidence="8">
    <location>
        <begin position="10"/>
        <end position="347"/>
    </location>
</feature>
<dbReference type="AlphaFoldDB" id="A0A5D8YWL9"/>
<sequence>MNAVAPRMHDLVIVGGGLVGASLALALEPLGLDIALVDAAAAGELPPVFDERSLSFAEATINALTALGVMQALEAHGGPIRRIVVTRAGDFGQARLDATRYGRTEFGQVVVARDFGQALEARLERMSRLTRYRPARLMSTSMDGALRSVVLDQGGETITLAAPLVVGADGTASALRTSLGIEADSHEYGHALFVARLRTGRAPDGTAYERLTDHGPTALLPRADRHFGLVHGVADDEADAVQALDEDAFLARLQSRLGWRHGRLLACGERSRYAGRRVIARRVIAPCAVLVGNAAQTIHPLGAQGFNLGLRDALTLAEEIAVALGEGGQAAIGHGSVLQRYVDRRSEDRRRTLAFSDGLLRVGIAPGTLLRPLRSLALLSLDHPSWLQAWLVGGAMGYRGDVPALCRADDGRRSA</sequence>
<keyword evidence="4" id="KW-0285">Flavoprotein</keyword>
<dbReference type="EC" id="1.14.13.-" evidence="9"/>
<protein>
    <submittedName>
        <fullName evidence="9">2-octaprenyl-6-methoxyphenyl hydroxylase</fullName>
        <ecNumber evidence="9">1.14.13.-</ecNumber>
    </submittedName>
</protein>
<keyword evidence="5" id="KW-0274">FAD</keyword>
<gene>
    <name evidence="9" type="primary">ubiH</name>
    <name evidence="9" type="synonym">visB</name>
    <name evidence="9" type="ORF">FW784_11535</name>
</gene>
<reference evidence="9 10" key="1">
    <citation type="submission" date="2019-08" db="EMBL/GenBank/DDBJ databases">
        <title>Draft genome sequence of Lysobacter sp. UKS-15.</title>
        <authorList>
            <person name="Im W.-T."/>
        </authorList>
    </citation>
    <scope>NUCLEOTIDE SEQUENCE [LARGE SCALE GENOMIC DNA]</scope>
    <source>
        <strain evidence="9 10">UKS-15</strain>
    </source>
</reference>
<dbReference type="PANTHER" id="PTHR43876">
    <property type="entry name" value="UBIQUINONE BIOSYNTHESIS MONOOXYGENASE COQ6, MITOCHONDRIAL"/>
    <property type="match status" value="1"/>
</dbReference>
<dbReference type="Pfam" id="PF01494">
    <property type="entry name" value="FAD_binding_3"/>
    <property type="match status" value="1"/>
</dbReference>
<evidence type="ECO:0000256" key="2">
    <source>
        <dbReference type="ARBA" id="ARBA00004749"/>
    </source>
</evidence>
<organism evidence="9 10">
    <name type="scientific">Cognatilysobacter lacus</name>
    <dbReference type="NCBI Taxonomy" id="1643323"/>
    <lineage>
        <taxon>Bacteria</taxon>
        <taxon>Pseudomonadati</taxon>
        <taxon>Pseudomonadota</taxon>
        <taxon>Gammaproteobacteria</taxon>
        <taxon>Lysobacterales</taxon>
        <taxon>Lysobacteraceae</taxon>
        <taxon>Cognatilysobacter</taxon>
    </lineage>
</organism>
<dbReference type="InterPro" id="IPR036188">
    <property type="entry name" value="FAD/NAD-bd_sf"/>
</dbReference>